<evidence type="ECO:0000256" key="6">
    <source>
        <dbReference type="ARBA" id="ARBA00023239"/>
    </source>
</evidence>
<dbReference type="PANTHER" id="PTHR12639">
    <property type="entry name" value="VITAMIN K-DEPENDENT GAMMA-CARBOXYLASE"/>
    <property type="match status" value="1"/>
</dbReference>
<dbReference type="OrthoDB" id="341137at2"/>
<evidence type="ECO:0000256" key="1">
    <source>
        <dbReference type="ARBA" id="ARBA00004127"/>
    </source>
</evidence>
<sequence length="449" mass="52961">MNYLFEKVDNTKLIFFRILFGFLMMLECWGAIATGWVEQTFVKVDYTFNFIGFEWTHFLLGEPMYFIYGLMGFLGFLVMMGAFYRVSSMLLFLLWALTYFMQKSNYNNHYYFLVWLSFFMAIVPANQFYSVDASMNAKISSNSAPRWTILIFQIQLAILYFFAAVAKLYPGWLDNHYLPLRLEQSAQWFSHTEHFKFMAKFLRIPDLAPFLAYGGIVFDFLFVPLLMFKPTRKLAFFAALLFHIFNSITLHVGIFPYLALAMSLFFFDTETLKKEIFPFKSRAMISDDLFEKKSRQALITYAFVGLTLLQIYLPLRHWLIPDDVLWTEEGHRMAWRMMLREKSGEISFETHLPNGKIVQENLQDFLRPHQIYGVQTKPDFIWQYAQELKKRYRAKGVEGVKIYAKNSCLSINGGPCHPFINPQVDLANTKWSYFGHQSFILPSPKEYYR</sequence>
<dbReference type="InterPro" id="IPR007782">
    <property type="entry name" value="VKG_COase"/>
</dbReference>
<feature type="transmembrane region" description="Helical" evidence="7">
    <location>
        <begin position="14"/>
        <end position="37"/>
    </location>
</feature>
<proteinExistence type="predicted"/>
<evidence type="ECO:0000313" key="9">
    <source>
        <dbReference type="EMBL" id="QAR30064.1"/>
    </source>
</evidence>
<feature type="transmembrane region" description="Helical" evidence="7">
    <location>
        <begin position="110"/>
        <end position="129"/>
    </location>
</feature>
<evidence type="ECO:0000256" key="3">
    <source>
        <dbReference type="ARBA" id="ARBA00022989"/>
    </source>
</evidence>
<keyword evidence="2 7" id="KW-0812">Transmembrane</keyword>
<name>A0A410JPK3_ORNRH</name>
<evidence type="ECO:0000259" key="8">
    <source>
        <dbReference type="SMART" id="SM00752"/>
    </source>
</evidence>
<dbReference type="AlphaFoldDB" id="A0A410JPK3"/>
<evidence type="ECO:0000313" key="10">
    <source>
        <dbReference type="Proteomes" id="UP000287701"/>
    </source>
</evidence>
<dbReference type="EMBL" id="CP035107">
    <property type="protein sequence ID" value="QAR30064.1"/>
    <property type="molecule type" value="Genomic_DNA"/>
</dbReference>
<feature type="transmembrane region" description="Helical" evidence="7">
    <location>
        <begin position="234"/>
        <end position="267"/>
    </location>
</feature>
<dbReference type="Pfam" id="PF05090">
    <property type="entry name" value="HTTM"/>
    <property type="match status" value="1"/>
</dbReference>
<feature type="transmembrane region" description="Helical" evidence="7">
    <location>
        <begin position="149"/>
        <end position="169"/>
    </location>
</feature>
<feature type="transmembrane region" description="Helical" evidence="7">
    <location>
        <begin position="65"/>
        <end position="98"/>
    </location>
</feature>
<evidence type="ECO:0000256" key="4">
    <source>
        <dbReference type="ARBA" id="ARBA00023136"/>
    </source>
</evidence>
<keyword evidence="3 7" id="KW-1133">Transmembrane helix</keyword>
<comment type="subcellular location">
    <subcellularLocation>
        <location evidence="1">Endomembrane system</location>
        <topology evidence="1">Multi-pass membrane protein</topology>
    </subcellularLocation>
</comment>
<keyword evidence="4 7" id="KW-0472">Membrane</keyword>
<evidence type="ECO:0000256" key="7">
    <source>
        <dbReference type="SAM" id="Phobius"/>
    </source>
</evidence>
<dbReference type="InterPro" id="IPR053935">
    <property type="entry name" value="VKGC_lumenal_dom"/>
</dbReference>
<gene>
    <name evidence="9" type="ORF">EQP59_01170</name>
</gene>
<dbReference type="InterPro" id="IPR053934">
    <property type="entry name" value="HTTM_dom"/>
</dbReference>
<dbReference type="InterPro" id="IPR011020">
    <property type="entry name" value="HTTM-like"/>
</dbReference>
<keyword evidence="5" id="KW-1015">Disulfide bond</keyword>
<feature type="domain" description="HTTM-like" evidence="8">
    <location>
        <begin position="5"/>
        <end position="271"/>
    </location>
</feature>
<reference evidence="9 10" key="1">
    <citation type="submission" date="2019-01" db="EMBL/GenBank/DDBJ databases">
        <title>Whole Genome of Ornithobacterium rhinotracheale FARPER-174b.</title>
        <authorList>
            <person name="Tataje-Lavanda L.A."/>
            <person name="Montalvan A."/>
            <person name="Montesinos R."/>
            <person name="Zimic M."/>
            <person name="Fernandez-Sanchez M."/>
            <person name="Fernandez-Diaz M."/>
        </authorList>
    </citation>
    <scope>NUCLEOTIDE SEQUENCE [LARGE SCALE GENOMIC DNA]</scope>
    <source>
        <strain evidence="9 10">FARPER-174b</strain>
    </source>
</reference>
<dbReference type="GO" id="GO:0008488">
    <property type="term" value="F:gamma-glutamyl carboxylase activity"/>
    <property type="evidence" value="ECO:0007669"/>
    <property type="project" value="InterPro"/>
</dbReference>
<protein>
    <submittedName>
        <fullName evidence="9">HTTM domain-containing protein</fullName>
    </submittedName>
</protein>
<dbReference type="Proteomes" id="UP000287701">
    <property type="component" value="Chromosome"/>
</dbReference>
<dbReference type="GO" id="GO:0019842">
    <property type="term" value="F:vitamin binding"/>
    <property type="evidence" value="ECO:0007669"/>
    <property type="project" value="TreeGrafter"/>
</dbReference>
<evidence type="ECO:0000256" key="5">
    <source>
        <dbReference type="ARBA" id="ARBA00023157"/>
    </source>
</evidence>
<organism evidence="9 10">
    <name type="scientific">Ornithobacterium rhinotracheale</name>
    <dbReference type="NCBI Taxonomy" id="28251"/>
    <lineage>
        <taxon>Bacteria</taxon>
        <taxon>Pseudomonadati</taxon>
        <taxon>Bacteroidota</taxon>
        <taxon>Flavobacteriia</taxon>
        <taxon>Flavobacteriales</taxon>
        <taxon>Weeksellaceae</taxon>
        <taxon>Ornithobacterium</taxon>
    </lineage>
</organism>
<keyword evidence="6" id="KW-0456">Lyase</keyword>
<feature type="transmembrane region" description="Helical" evidence="7">
    <location>
        <begin position="207"/>
        <end position="228"/>
    </location>
</feature>
<accession>A0A410JPK3</accession>
<dbReference type="GO" id="GO:0012505">
    <property type="term" value="C:endomembrane system"/>
    <property type="evidence" value="ECO:0007669"/>
    <property type="project" value="UniProtKB-SubCell"/>
</dbReference>
<evidence type="ECO:0000256" key="2">
    <source>
        <dbReference type="ARBA" id="ARBA00022692"/>
    </source>
</evidence>
<dbReference type="Pfam" id="PF22777">
    <property type="entry name" value="VKGC_lumenal_dom"/>
    <property type="match status" value="1"/>
</dbReference>
<dbReference type="SMART" id="SM00752">
    <property type="entry name" value="HTTM"/>
    <property type="match status" value="1"/>
</dbReference>
<dbReference type="RefSeq" id="WP_128500571.1">
    <property type="nucleotide sequence ID" value="NZ_CP035107.1"/>
</dbReference>
<dbReference type="PANTHER" id="PTHR12639:SF7">
    <property type="entry name" value="HTTM DOMAIN-CONTAINING PROTEIN"/>
    <property type="match status" value="1"/>
</dbReference>